<accession>A0A1H6I709</accession>
<proteinExistence type="predicted"/>
<dbReference type="Proteomes" id="UP000199215">
    <property type="component" value="Unassembled WGS sequence"/>
</dbReference>
<dbReference type="Pfam" id="PF14417">
    <property type="entry name" value="MEDS"/>
    <property type="match status" value="1"/>
</dbReference>
<dbReference type="PROSITE" id="PS50109">
    <property type="entry name" value="HIS_KIN"/>
    <property type="match status" value="1"/>
</dbReference>
<sequence>MSTPEADARSSAVETDALRYESLRAAFDREELGRHLALFYETTDAQLRASAAFIDAALANDQRCLYLADANDPSTIEDALASVGIDVDRRLADGDLEIYPASDLYATDAFDPERSIDLLADRAQATAETDRYAGLAVAGENTWSFRTGSEFGEVLEFEVGFDDRCPDLPLTAMCQYDLDRFTNDAIAAAVWTHKRIVYRDTLCENPFYVPPADRHDHVDAPATEDGGTDPDGTGRSAGTTDTDAAGDPGMDVRLMLEQTLELTHARRQIARREQRLSVVDRALRHNIRNELNVVLGYLELLRTESNLDRRTREYVDTCLEYTERVVDRSEKARHIQGTLEDESVVPVDPLAEVGAAIGRVRDRYPEAAISLTVEGQSLPIDQTAAGHPRPEPDGGSDAAGDSDGLIDDAPSTDSLGRVIAHERLDIAIVELLVNAITHQDDATKQPVVAIDLSTTGGGYLDLSVSNPGPPIPNDDRRALLSGTETPLEHGGGIGLWLVKWIVDASYGELSFPDDGPDVSTVTLTLPHADR</sequence>
<dbReference type="CDD" id="cd00082">
    <property type="entry name" value="HisKA"/>
    <property type="match status" value="1"/>
</dbReference>
<dbReference type="EMBL" id="FNWU01000001">
    <property type="protein sequence ID" value="SEH42178.1"/>
    <property type="molecule type" value="Genomic_DNA"/>
</dbReference>
<keyword evidence="4" id="KW-0808">Transferase</keyword>
<dbReference type="OrthoDB" id="342253at2157"/>
<keyword evidence="5" id="KW-1185">Reference proteome</keyword>
<evidence type="ECO:0000256" key="1">
    <source>
        <dbReference type="ARBA" id="ARBA00022553"/>
    </source>
</evidence>
<feature type="region of interest" description="Disordered" evidence="2">
    <location>
        <begin position="213"/>
        <end position="249"/>
    </location>
</feature>
<dbReference type="SMART" id="SM00387">
    <property type="entry name" value="HATPase_c"/>
    <property type="match status" value="1"/>
</dbReference>
<dbReference type="CDD" id="cd00075">
    <property type="entry name" value="HATPase"/>
    <property type="match status" value="1"/>
</dbReference>
<dbReference type="InterPro" id="IPR003661">
    <property type="entry name" value="HisK_dim/P_dom"/>
</dbReference>
<organism evidence="4 5">
    <name type="scientific">Halopenitus malekzadehii</name>
    <dbReference type="NCBI Taxonomy" id="1267564"/>
    <lineage>
        <taxon>Archaea</taxon>
        <taxon>Methanobacteriati</taxon>
        <taxon>Methanobacteriota</taxon>
        <taxon>Stenosarchaea group</taxon>
        <taxon>Halobacteria</taxon>
        <taxon>Halobacteriales</taxon>
        <taxon>Haloferacaceae</taxon>
        <taxon>Halopenitus</taxon>
    </lineage>
</organism>
<dbReference type="Gene3D" id="1.10.287.130">
    <property type="match status" value="1"/>
</dbReference>
<dbReference type="GO" id="GO:0000155">
    <property type="term" value="F:phosphorelay sensor kinase activity"/>
    <property type="evidence" value="ECO:0007669"/>
    <property type="project" value="InterPro"/>
</dbReference>
<dbReference type="STRING" id="1267564.SAMN05192561_101868"/>
<protein>
    <submittedName>
        <fullName evidence="4">Signal transduction histidine kinase</fullName>
    </submittedName>
</protein>
<dbReference type="PANTHER" id="PTHR43547:SF2">
    <property type="entry name" value="HYBRID SIGNAL TRANSDUCTION HISTIDINE KINASE C"/>
    <property type="match status" value="1"/>
</dbReference>
<feature type="compositionally biased region" description="Low complexity" evidence="2">
    <location>
        <begin position="393"/>
        <end position="403"/>
    </location>
</feature>
<evidence type="ECO:0000259" key="3">
    <source>
        <dbReference type="PROSITE" id="PS50109"/>
    </source>
</evidence>
<feature type="region of interest" description="Disordered" evidence="2">
    <location>
        <begin position="378"/>
        <end position="410"/>
    </location>
</feature>
<dbReference type="Pfam" id="PF02518">
    <property type="entry name" value="HATPase_c"/>
    <property type="match status" value="1"/>
</dbReference>
<dbReference type="AlphaFoldDB" id="A0A1H6I709"/>
<evidence type="ECO:0000313" key="5">
    <source>
        <dbReference type="Proteomes" id="UP000199215"/>
    </source>
</evidence>
<dbReference type="RefSeq" id="WP_092814730.1">
    <property type="nucleotide sequence ID" value="NZ_FNWU01000001.1"/>
</dbReference>
<feature type="domain" description="Histidine kinase" evidence="3">
    <location>
        <begin position="282"/>
        <end position="529"/>
    </location>
</feature>
<dbReference type="SUPFAM" id="SSF47384">
    <property type="entry name" value="Homodimeric domain of signal transducing histidine kinase"/>
    <property type="match status" value="1"/>
</dbReference>
<dbReference type="Gene3D" id="3.30.565.10">
    <property type="entry name" value="Histidine kinase-like ATPase, C-terminal domain"/>
    <property type="match status" value="1"/>
</dbReference>
<dbReference type="InterPro" id="IPR036890">
    <property type="entry name" value="HATPase_C_sf"/>
</dbReference>
<name>A0A1H6I709_9EURY</name>
<keyword evidence="4" id="KW-0418">Kinase</keyword>
<reference evidence="4 5" key="1">
    <citation type="submission" date="2016-10" db="EMBL/GenBank/DDBJ databases">
        <authorList>
            <person name="de Groot N.N."/>
        </authorList>
    </citation>
    <scope>NUCLEOTIDE SEQUENCE [LARGE SCALE GENOMIC DNA]</scope>
    <source>
        <strain evidence="4 5">IBRC-M10418</strain>
    </source>
</reference>
<keyword evidence="1" id="KW-0597">Phosphoprotein</keyword>
<dbReference type="InterPro" id="IPR005467">
    <property type="entry name" value="His_kinase_dom"/>
</dbReference>
<evidence type="ECO:0000313" key="4">
    <source>
        <dbReference type="EMBL" id="SEH42178.1"/>
    </source>
</evidence>
<dbReference type="InterPro" id="IPR025847">
    <property type="entry name" value="MEDS_domain"/>
</dbReference>
<dbReference type="InterPro" id="IPR036097">
    <property type="entry name" value="HisK_dim/P_sf"/>
</dbReference>
<evidence type="ECO:0000256" key="2">
    <source>
        <dbReference type="SAM" id="MobiDB-lite"/>
    </source>
</evidence>
<dbReference type="PANTHER" id="PTHR43547">
    <property type="entry name" value="TWO-COMPONENT HISTIDINE KINASE"/>
    <property type="match status" value="1"/>
</dbReference>
<dbReference type="InterPro" id="IPR003594">
    <property type="entry name" value="HATPase_dom"/>
</dbReference>
<dbReference type="SUPFAM" id="SSF55874">
    <property type="entry name" value="ATPase domain of HSP90 chaperone/DNA topoisomerase II/histidine kinase"/>
    <property type="match status" value="1"/>
</dbReference>
<gene>
    <name evidence="4" type="ORF">SAMN05192561_101868</name>
</gene>